<keyword evidence="2" id="KW-1185">Reference proteome</keyword>
<protein>
    <submittedName>
        <fullName evidence="1">Uncharacterized protein</fullName>
    </submittedName>
</protein>
<accession>A0A428WNS2</accession>
<sequence length="99" mass="10453">MQPAANGPADACASATKARLEAALKADKQLSRSLLVDSKGLQRIKCVAPWAFAHFSNDIDGGNVLFAYRNGTWIAQTGGTGDLCEKVPVAIAAKLCYQD</sequence>
<evidence type="ECO:0000313" key="1">
    <source>
        <dbReference type="EMBL" id="RSM44688.1"/>
    </source>
</evidence>
<dbReference type="Proteomes" id="UP000286716">
    <property type="component" value="Unassembled WGS sequence"/>
</dbReference>
<name>A0A428WNS2_AMYBA</name>
<comment type="caution">
    <text evidence="1">The sequence shown here is derived from an EMBL/GenBank/DDBJ whole genome shotgun (WGS) entry which is preliminary data.</text>
</comment>
<reference evidence="1 2" key="1">
    <citation type="submission" date="2018-05" db="EMBL/GenBank/DDBJ databases">
        <title>Evolution of GPA BGCs.</title>
        <authorList>
            <person name="Waglechner N."/>
            <person name="Wright G.D."/>
        </authorList>
    </citation>
    <scope>NUCLEOTIDE SEQUENCE [LARGE SCALE GENOMIC DNA]</scope>
    <source>
        <strain evidence="1 2">DSM 5908</strain>
    </source>
</reference>
<proteinExistence type="predicted"/>
<organism evidence="1 2">
    <name type="scientific">Amycolatopsis balhimycina DSM 5908</name>
    <dbReference type="NCBI Taxonomy" id="1081091"/>
    <lineage>
        <taxon>Bacteria</taxon>
        <taxon>Bacillati</taxon>
        <taxon>Actinomycetota</taxon>
        <taxon>Actinomycetes</taxon>
        <taxon>Pseudonocardiales</taxon>
        <taxon>Pseudonocardiaceae</taxon>
        <taxon>Amycolatopsis</taxon>
    </lineage>
</organism>
<dbReference type="EMBL" id="QHHU01000019">
    <property type="protein sequence ID" value="RSM44688.1"/>
    <property type="molecule type" value="Genomic_DNA"/>
</dbReference>
<dbReference type="OrthoDB" id="3634864at2"/>
<gene>
    <name evidence="1" type="ORF">DMA12_15940</name>
</gene>
<evidence type="ECO:0000313" key="2">
    <source>
        <dbReference type="Proteomes" id="UP000286716"/>
    </source>
</evidence>
<dbReference type="AlphaFoldDB" id="A0A428WNS2"/>